<name>A0A853EQM9_9MICO</name>
<dbReference type="AlphaFoldDB" id="A0A853EQM9"/>
<comment type="caution">
    <text evidence="8">The sequence shown here is derived from an EMBL/GenBank/DDBJ whole genome shotgun (WGS) entry which is preliminary data.</text>
</comment>
<dbReference type="InterPro" id="IPR013324">
    <property type="entry name" value="RNA_pol_sigma_r3/r4-like"/>
</dbReference>
<accession>A0A853EQM9</accession>
<dbReference type="GO" id="GO:0003677">
    <property type="term" value="F:DNA binding"/>
    <property type="evidence" value="ECO:0007669"/>
    <property type="project" value="UniProtKB-KW"/>
</dbReference>
<protein>
    <submittedName>
        <fullName evidence="8">Sigma-70 family RNA polymerase sigma factor</fullName>
    </submittedName>
</protein>
<dbReference type="Gene3D" id="1.10.10.10">
    <property type="entry name" value="Winged helix-like DNA-binding domain superfamily/Winged helix DNA-binding domain"/>
    <property type="match status" value="1"/>
</dbReference>
<dbReference type="NCBIfam" id="TIGR02937">
    <property type="entry name" value="sigma70-ECF"/>
    <property type="match status" value="1"/>
</dbReference>
<dbReference type="RefSeq" id="WP_056131375.1">
    <property type="nucleotide sequence ID" value="NZ_JACBYE010000007.1"/>
</dbReference>
<feature type="domain" description="RNA polymerase sigma-70 region 2" evidence="6">
    <location>
        <begin position="25"/>
        <end position="92"/>
    </location>
</feature>
<keyword evidence="4" id="KW-0238">DNA-binding</keyword>
<comment type="similarity">
    <text evidence="1">Belongs to the sigma-70 factor family. ECF subfamily.</text>
</comment>
<evidence type="ECO:0000256" key="3">
    <source>
        <dbReference type="ARBA" id="ARBA00023082"/>
    </source>
</evidence>
<dbReference type="InterPro" id="IPR036388">
    <property type="entry name" value="WH-like_DNA-bd_sf"/>
</dbReference>
<evidence type="ECO:0000313" key="8">
    <source>
        <dbReference type="EMBL" id="NYS92820.1"/>
    </source>
</evidence>
<evidence type="ECO:0000313" key="9">
    <source>
        <dbReference type="Proteomes" id="UP000561011"/>
    </source>
</evidence>
<dbReference type="InterPro" id="IPR007627">
    <property type="entry name" value="RNA_pol_sigma70_r2"/>
</dbReference>
<gene>
    <name evidence="8" type="ORF">HZZ10_04665</name>
</gene>
<keyword evidence="2" id="KW-0805">Transcription regulation</keyword>
<organism evidence="8 9">
    <name type="scientific">Sanguibacter inulinus</name>
    <dbReference type="NCBI Taxonomy" id="60922"/>
    <lineage>
        <taxon>Bacteria</taxon>
        <taxon>Bacillati</taxon>
        <taxon>Actinomycetota</taxon>
        <taxon>Actinomycetes</taxon>
        <taxon>Micrococcales</taxon>
        <taxon>Sanguibacteraceae</taxon>
        <taxon>Sanguibacter</taxon>
    </lineage>
</organism>
<dbReference type="InterPro" id="IPR014284">
    <property type="entry name" value="RNA_pol_sigma-70_dom"/>
</dbReference>
<dbReference type="InterPro" id="IPR013249">
    <property type="entry name" value="RNA_pol_sigma70_r4_t2"/>
</dbReference>
<dbReference type="Pfam" id="PF08281">
    <property type="entry name" value="Sigma70_r4_2"/>
    <property type="match status" value="1"/>
</dbReference>
<dbReference type="Pfam" id="PF04542">
    <property type="entry name" value="Sigma70_r2"/>
    <property type="match status" value="1"/>
</dbReference>
<dbReference type="GO" id="GO:0016987">
    <property type="term" value="F:sigma factor activity"/>
    <property type="evidence" value="ECO:0007669"/>
    <property type="project" value="UniProtKB-KW"/>
</dbReference>
<dbReference type="Proteomes" id="UP000561011">
    <property type="component" value="Unassembled WGS sequence"/>
</dbReference>
<proteinExistence type="inferred from homology"/>
<evidence type="ECO:0000259" key="7">
    <source>
        <dbReference type="Pfam" id="PF08281"/>
    </source>
</evidence>
<dbReference type="PANTHER" id="PTHR43133:SF8">
    <property type="entry name" value="RNA POLYMERASE SIGMA FACTOR HI_1459-RELATED"/>
    <property type="match status" value="1"/>
</dbReference>
<dbReference type="Gene3D" id="1.10.1740.10">
    <property type="match status" value="1"/>
</dbReference>
<keyword evidence="5" id="KW-0804">Transcription</keyword>
<feature type="domain" description="RNA polymerase sigma factor 70 region 4 type 2" evidence="7">
    <location>
        <begin position="119"/>
        <end position="170"/>
    </location>
</feature>
<dbReference type="SUPFAM" id="SSF88659">
    <property type="entry name" value="Sigma3 and sigma4 domains of RNA polymerase sigma factors"/>
    <property type="match status" value="1"/>
</dbReference>
<sequence length="183" mass="19988">MKTNESTDDELLARSVLHPQALGLLYERHAVAVSRFIARRAGHAAAEDLVGDVFVAALEARVRYKPHDSGSALPWLYGISGNVVRSYLRRQRPSAVVDADVGVDWHAVDDRVDARSARDQLRLALASLSPAEREAFLLVAWEGLSAAEAARTLGVDPTVVRTRLTRARQRARTVLSTTPISAV</sequence>
<evidence type="ECO:0000256" key="1">
    <source>
        <dbReference type="ARBA" id="ARBA00010641"/>
    </source>
</evidence>
<dbReference type="CDD" id="cd06171">
    <property type="entry name" value="Sigma70_r4"/>
    <property type="match status" value="1"/>
</dbReference>
<keyword evidence="9" id="KW-1185">Reference proteome</keyword>
<reference evidence="8 9" key="1">
    <citation type="submission" date="2020-07" db="EMBL/GenBank/DDBJ databases">
        <title>MOT database genomes.</title>
        <authorList>
            <person name="Joseph S."/>
            <person name="Aduse-Opoku J."/>
            <person name="Hashim A."/>
            <person name="Wade W."/>
            <person name="Curtis M."/>
        </authorList>
    </citation>
    <scope>NUCLEOTIDE SEQUENCE [LARGE SCALE GENOMIC DNA]</scope>
    <source>
        <strain evidence="8 9">DSM 100099</strain>
    </source>
</reference>
<dbReference type="GO" id="GO:0006352">
    <property type="term" value="P:DNA-templated transcription initiation"/>
    <property type="evidence" value="ECO:0007669"/>
    <property type="project" value="InterPro"/>
</dbReference>
<dbReference type="PANTHER" id="PTHR43133">
    <property type="entry name" value="RNA POLYMERASE ECF-TYPE SIGMA FACTO"/>
    <property type="match status" value="1"/>
</dbReference>
<keyword evidence="3" id="KW-0731">Sigma factor</keyword>
<evidence type="ECO:0000256" key="5">
    <source>
        <dbReference type="ARBA" id="ARBA00023163"/>
    </source>
</evidence>
<dbReference type="InterPro" id="IPR039425">
    <property type="entry name" value="RNA_pol_sigma-70-like"/>
</dbReference>
<dbReference type="SUPFAM" id="SSF88946">
    <property type="entry name" value="Sigma2 domain of RNA polymerase sigma factors"/>
    <property type="match status" value="1"/>
</dbReference>
<evidence type="ECO:0000256" key="4">
    <source>
        <dbReference type="ARBA" id="ARBA00023125"/>
    </source>
</evidence>
<dbReference type="EMBL" id="JACBYE010000007">
    <property type="protein sequence ID" value="NYS92820.1"/>
    <property type="molecule type" value="Genomic_DNA"/>
</dbReference>
<evidence type="ECO:0000256" key="2">
    <source>
        <dbReference type="ARBA" id="ARBA00023015"/>
    </source>
</evidence>
<evidence type="ECO:0000259" key="6">
    <source>
        <dbReference type="Pfam" id="PF04542"/>
    </source>
</evidence>
<dbReference type="InterPro" id="IPR013325">
    <property type="entry name" value="RNA_pol_sigma_r2"/>
</dbReference>